<dbReference type="SUPFAM" id="SSF56672">
    <property type="entry name" value="DNA/RNA polymerases"/>
    <property type="match status" value="1"/>
</dbReference>
<dbReference type="InterPro" id="IPR013103">
    <property type="entry name" value="RVT_2"/>
</dbReference>
<evidence type="ECO:0000256" key="5">
    <source>
        <dbReference type="PROSITE-ProRule" id="PRU00047"/>
    </source>
</evidence>
<dbReference type="Pfam" id="PF13976">
    <property type="entry name" value="gag_pre-integrs"/>
    <property type="match status" value="1"/>
</dbReference>
<dbReference type="PROSITE" id="PS50158">
    <property type="entry name" value="ZF_CCHC"/>
    <property type="match status" value="1"/>
</dbReference>
<dbReference type="CDD" id="cd09272">
    <property type="entry name" value="RNase_HI_RT_Ty1"/>
    <property type="match status" value="1"/>
</dbReference>
<keyword evidence="4" id="KW-0378">Hydrolase</keyword>
<dbReference type="Proteomes" id="UP000258309">
    <property type="component" value="Unassembled WGS sequence"/>
</dbReference>
<dbReference type="Pfam" id="PF13961">
    <property type="entry name" value="DUF4219"/>
    <property type="match status" value="1"/>
</dbReference>
<feature type="non-terminal residue" evidence="8">
    <location>
        <position position="1"/>
    </location>
</feature>
<dbReference type="PANTHER" id="PTHR42648:SF28">
    <property type="entry name" value="TRANSPOSON-ENCODED PROTEIN WITH RIBONUCLEASE H-LIKE AND RETROVIRUS ZINC FINGER-LIKE DOMAINS"/>
    <property type="match status" value="1"/>
</dbReference>
<dbReference type="InterPro" id="IPR043502">
    <property type="entry name" value="DNA/RNA_pol_sf"/>
</dbReference>
<sequence>METDYGIERPRIPKLDGLNYRSWSVQVKELLIGQNLWDVVSMGVIGQPPALLVTPPPRTTPSRESTPGASSTTSDQSEPQSSGQSQSGTTPEPESTTTNRTRAKDANANTIIMGYCNHALKNHILGKKSAKERWEALKTIYAPMGKQQLGAKLQAFQAYQPPKTNAFVITIATELDTLQAEIEDIDPSERPSDSAKVQVLFRAVKSLNNQFDPLILQIEISMESTSNYEFIVAKFMDMERCMGTAKEFIKEGAFSVSFSVSDKPQKFKGKCFYCGKIGHKKEDCRKLKKEGKSPSTGLLPTLSGSKPEAKIEANKATEQSWMATTTETASSGELLWIIDSGASRHMTYSREAFREYSELPEPIAVQTAGGAEIWAIGQGTVPLKVALKELAGSLISVLQLQDKDILIQTTRNKGGQGKLLILRNGKVIGEAQRLGKLYTLKSTLQEEQAFATTIKDAGKLWHRRLGHLSVQGLQSLHTVTTGLGHPITTLQEPCEPCTLVKAVRVVNRERPERVSKPLERIHSDIWGPYKIPSIYGNVYMVTFTDEIFTEFKAEVELETGLKIKAVRCDNVSEYKALGKKYAKFWEDAVVTTSYLRNRTPIGPEGKTPEEIYTGKQPYIGHLRAFGCVAYPTILPERRSKLESTAIKTCFIGYLPSTKHYKLYNPHTEPVVGEEIAVFDLMELPEAHEATEPIGEDVLDDTIAPEASELTFDSGEPEELSELNFELENNAESELNEDTIVVDTGNGEPWEPGNTLTYQKGVTCQSKGDDYLETFSPTIRPESLKTLLAIGVKEDLEIRQIDVVSVYPRAKLHATIYMRAPICLKIPGGKVLLLRKLLYGLKQSGREWHIEASTGLETLGFRPCYSDPSIFVNADRSLIIGVYVDDMVVMGKDLQAVQKTIDGIAAKWDIKDMGPVNLILGLQITRDRPNRTLRIDQSQYINRMIARFRLQESKPVTLPASDRNTLIKGSDQEMEADQALYQEAIGQLGWVAKGTRFDIGFVVGQLQQQCRNPKIRHWNSALKVMRYLKGTVGYALIFGPKPQGPKLQGYCDADYAGDIVDRRSTTGHIYILYGGAVSWTSTKQRC</sequence>
<keyword evidence="1" id="KW-0645">Protease</keyword>
<keyword evidence="3" id="KW-0064">Aspartyl protease</keyword>
<keyword evidence="5" id="KW-0862">Zinc</keyword>
<evidence type="ECO:0000256" key="1">
    <source>
        <dbReference type="ARBA" id="ARBA00022670"/>
    </source>
</evidence>
<dbReference type="InterPro" id="IPR039537">
    <property type="entry name" value="Retrotran_Ty1/copia-like"/>
</dbReference>
<dbReference type="SMART" id="SM00343">
    <property type="entry name" value="ZnF_C2HC"/>
    <property type="match status" value="1"/>
</dbReference>
<keyword evidence="5" id="KW-0863">Zinc-finger</keyword>
<dbReference type="PANTHER" id="PTHR42648">
    <property type="entry name" value="TRANSPOSASE, PUTATIVE-RELATED"/>
    <property type="match status" value="1"/>
</dbReference>
<dbReference type="GO" id="GO:0003676">
    <property type="term" value="F:nucleic acid binding"/>
    <property type="evidence" value="ECO:0007669"/>
    <property type="project" value="InterPro"/>
</dbReference>
<gene>
    <name evidence="8" type="ORF">B7463_g8263</name>
</gene>
<evidence type="ECO:0000256" key="3">
    <source>
        <dbReference type="ARBA" id="ARBA00022750"/>
    </source>
</evidence>
<protein>
    <recommendedName>
        <fullName evidence="7">CCHC-type domain-containing protein</fullName>
    </recommendedName>
</protein>
<dbReference type="InterPro" id="IPR025314">
    <property type="entry name" value="DUF4219"/>
</dbReference>
<dbReference type="InterPro" id="IPR054722">
    <property type="entry name" value="PolX-like_BBD"/>
</dbReference>
<dbReference type="STRING" id="5539.A0A3E2H3V9"/>
<dbReference type="SUPFAM" id="SSF57756">
    <property type="entry name" value="Retrovirus zinc finger-like domains"/>
    <property type="match status" value="1"/>
</dbReference>
<keyword evidence="2" id="KW-0479">Metal-binding</keyword>
<dbReference type="InterPro" id="IPR001878">
    <property type="entry name" value="Znf_CCHC"/>
</dbReference>
<dbReference type="Pfam" id="PF25597">
    <property type="entry name" value="SH3_retrovirus"/>
    <property type="match status" value="1"/>
</dbReference>
<evidence type="ECO:0000256" key="2">
    <source>
        <dbReference type="ARBA" id="ARBA00022723"/>
    </source>
</evidence>
<dbReference type="Pfam" id="PF14223">
    <property type="entry name" value="Retrotran_gag_2"/>
    <property type="match status" value="1"/>
</dbReference>
<feature type="compositionally biased region" description="Low complexity" evidence="6">
    <location>
        <begin position="76"/>
        <end position="100"/>
    </location>
</feature>
<evidence type="ECO:0000256" key="4">
    <source>
        <dbReference type="ARBA" id="ARBA00022801"/>
    </source>
</evidence>
<feature type="non-terminal residue" evidence="8">
    <location>
        <position position="1085"/>
    </location>
</feature>
<dbReference type="GO" id="GO:0006508">
    <property type="term" value="P:proteolysis"/>
    <property type="evidence" value="ECO:0007669"/>
    <property type="project" value="UniProtKB-KW"/>
</dbReference>
<accession>A0A3E2H3V9</accession>
<dbReference type="EMBL" id="NCSJ02000176">
    <property type="protein sequence ID" value="RFU28076.1"/>
    <property type="molecule type" value="Genomic_DNA"/>
</dbReference>
<proteinExistence type="predicted"/>
<dbReference type="InterPro" id="IPR012337">
    <property type="entry name" value="RNaseH-like_sf"/>
</dbReference>
<dbReference type="OrthoDB" id="3432594at2759"/>
<name>A0A3E2H3V9_SCYLI</name>
<organism evidence="8 9">
    <name type="scientific">Scytalidium lignicola</name>
    <name type="common">Hyphomycete</name>
    <dbReference type="NCBI Taxonomy" id="5539"/>
    <lineage>
        <taxon>Eukaryota</taxon>
        <taxon>Fungi</taxon>
        <taxon>Dikarya</taxon>
        <taxon>Ascomycota</taxon>
        <taxon>Pezizomycotina</taxon>
        <taxon>Leotiomycetes</taxon>
        <taxon>Leotiomycetes incertae sedis</taxon>
        <taxon>Scytalidium</taxon>
    </lineage>
</organism>
<dbReference type="InterPro" id="IPR025724">
    <property type="entry name" value="GAG-pre-integrase_dom"/>
</dbReference>
<evidence type="ECO:0000259" key="7">
    <source>
        <dbReference type="PROSITE" id="PS50158"/>
    </source>
</evidence>
<dbReference type="Pfam" id="PF07727">
    <property type="entry name" value="RVT_2"/>
    <property type="match status" value="1"/>
</dbReference>
<evidence type="ECO:0000313" key="9">
    <source>
        <dbReference type="Proteomes" id="UP000258309"/>
    </source>
</evidence>
<feature type="domain" description="CCHC-type" evidence="7">
    <location>
        <begin position="270"/>
        <end position="286"/>
    </location>
</feature>
<reference evidence="8 9" key="1">
    <citation type="submission" date="2018-05" db="EMBL/GenBank/DDBJ databases">
        <title>Draft genome sequence of Scytalidium lignicola DSM 105466, a ubiquitous saprotrophic fungus.</title>
        <authorList>
            <person name="Buettner E."/>
            <person name="Gebauer A.M."/>
            <person name="Hofrichter M."/>
            <person name="Liers C."/>
            <person name="Kellner H."/>
        </authorList>
    </citation>
    <scope>NUCLEOTIDE SEQUENCE [LARGE SCALE GENOMIC DNA]</scope>
    <source>
        <strain evidence="8 9">DSM 105466</strain>
    </source>
</reference>
<dbReference type="InterPro" id="IPR057670">
    <property type="entry name" value="SH3_retrovirus"/>
</dbReference>
<dbReference type="GO" id="GO:0004190">
    <property type="term" value="F:aspartic-type endopeptidase activity"/>
    <property type="evidence" value="ECO:0007669"/>
    <property type="project" value="UniProtKB-KW"/>
</dbReference>
<dbReference type="GO" id="GO:0008270">
    <property type="term" value="F:zinc ion binding"/>
    <property type="evidence" value="ECO:0007669"/>
    <property type="project" value="UniProtKB-KW"/>
</dbReference>
<comment type="caution">
    <text evidence="8">The sequence shown here is derived from an EMBL/GenBank/DDBJ whole genome shotgun (WGS) entry which is preliminary data.</text>
</comment>
<dbReference type="Pfam" id="PF22936">
    <property type="entry name" value="Pol_BBD"/>
    <property type="match status" value="1"/>
</dbReference>
<dbReference type="AlphaFoldDB" id="A0A3E2H3V9"/>
<evidence type="ECO:0000256" key="6">
    <source>
        <dbReference type="SAM" id="MobiDB-lite"/>
    </source>
</evidence>
<dbReference type="InterPro" id="IPR036875">
    <property type="entry name" value="Znf_CCHC_sf"/>
</dbReference>
<evidence type="ECO:0000313" key="8">
    <source>
        <dbReference type="EMBL" id="RFU28076.1"/>
    </source>
</evidence>
<dbReference type="SUPFAM" id="SSF53098">
    <property type="entry name" value="Ribonuclease H-like"/>
    <property type="match status" value="1"/>
</dbReference>
<feature type="region of interest" description="Disordered" evidence="6">
    <location>
        <begin position="49"/>
        <end position="105"/>
    </location>
</feature>
<keyword evidence="9" id="KW-1185">Reference proteome</keyword>
<dbReference type="Gene3D" id="4.10.60.10">
    <property type="entry name" value="Zinc finger, CCHC-type"/>
    <property type="match status" value="1"/>
</dbReference>